<reference evidence="2" key="1">
    <citation type="journal article" date="2015" name="Nat. Genet.">
        <title>The pineapple genome and the evolution of CAM photosynthesis.</title>
        <authorList>
            <person name="Ming R."/>
            <person name="VanBuren R."/>
            <person name="Wai C.M."/>
            <person name="Tang H."/>
            <person name="Schatz M.C."/>
            <person name="Bowers J.E."/>
            <person name="Lyons E."/>
            <person name="Wang M.L."/>
            <person name="Chen J."/>
            <person name="Biggers E."/>
            <person name="Zhang J."/>
            <person name="Huang L."/>
            <person name="Zhang L."/>
            <person name="Miao W."/>
            <person name="Zhang J."/>
            <person name="Ye Z."/>
            <person name="Miao C."/>
            <person name="Lin Z."/>
            <person name="Wang H."/>
            <person name="Zhou H."/>
            <person name="Yim W.C."/>
            <person name="Priest H.D."/>
            <person name="Zheng C."/>
            <person name="Woodhouse M."/>
            <person name="Edger P.P."/>
            <person name="Guyot R."/>
            <person name="Guo H.B."/>
            <person name="Guo H."/>
            <person name="Zheng G."/>
            <person name="Singh R."/>
            <person name="Sharma A."/>
            <person name="Min X."/>
            <person name="Zheng Y."/>
            <person name="Lee H."/>
            <person name="Gurtowski J."/>
            <person name="Sedlazeck F.J."/>
            <person name="Harkess A."/>
            <person name="McKain M.R."/>
            <person name="Liao Z."/>
            <person name="Fang J."/>
            <person name="Liu J."/>
            <person name="Zhang X."/>
            <person name="Zhang Q."/>
            <person name="Hu W."/>
            <person name="Qin Y."/>
            <person name="Wang K."/>
            <person name="Chen L.Y."/>
            <person name="Shirley N."/>
            <person name="Lin Y.R."/>
            <person name="Liu L.Y."/>
            <person name="Hernandez A.G."/>
            <person name="Wright C.L."/>
            <person name="Bulone V."/>
            <person name="Tuskan G.A."/>
            <person name="Heath K."/>
            <person name="Zee F."/>
            <person name="Moore P.H."/>
            <person name="Sunkar R."/>
            <person name="Leebens-Mack J.H."/>
            <person name="Mockler T."/>
            <person name="Bennetzen J.L."/>
            <person name="Freeling M."/>
            <person name="Sankoff D."/>
            <person name="Paterson A.H."/>
            <person name="Zhu X."/>
            <person name="Yang X."/>
            <person name="Smith J.A."/>
            <person name="Cushman J.C."/>
            <person name="Paull R.E."/>
            <person name="Yu Q."/>
        </authorList>
    </citation>
    <scope>NUCLEOTIDE SEQUENCE [LARGE SCALE GENOMIC DNA]</scope>
    <source>
        <strain evidence="2">cv. F153</strain>
    </source>
</reference>
<evidence type="ECO:0000313" key="3">
    <source>
        <dbReference type="RefSeq" id="XP_020106462.1"/>
    </source>
</evidence>
<sequence>MATTFTESEHKATKKQEVTVVDKDEEHQNDEEEFFELDLEVLNRIETLQYYEHRQTTAEALLANCLLPVEYICNAIPIESSSSSSSSRMNVPSKRFAYTQYPTVDSRCGSFDGRNTRKVSYGHF</sequence>
<feature type="compositionally biased region" description="Basic and acidic residues" evidence="1">
    <location>
        <begin position="7"/>
        <end position="26"/>
    </location>
</feature>
<dbReference type="Proteomes" id="UP000515123">
    <property type="component" value="Linkage group 17"/>
</dbReference>
<accession>A0A6P5GF47</accession>
<name>A0A6P5GF47_ANACO</name>
<evidence type="ECO:0000313" key="2">
    <source>
        <dbReference type="Proteomes" id="UP000515123"/>
    </source>
</evidence>
<gene>
    <name evidence="3" type="primary">LOC109722748</name>
</gene>
<proteinExistence type="predicted"/>
<dbReference type="AlphaFoldDB" id="A0A6P5GF47"/>
<dbReference type="Gramene" id="Aco016717.1.mrna1">
    <property type="protein sequence ID" value="Aco016717.1.mrna1.cds1"/>
    <property type="gene ID" value="Aco016717.1.path1"/>
</dbReference>
<evidence type="ECO:0000256" key="1">
    <source>
        <dbReference type="SAM" id="MobiDB-lite"/>
    </source>
</evidence>
<feature type="region of interest" description="Disordered" evidence="1">
    <location>
        <begin position="1"/>
        <end position="29"/>
    </location>
</feature>
<protein>
    <submittedName>
        <fullName evidence="3">Uncharacterized protein LOC109722748</fullName>
    </submittedName>
</protein>
<reference evidence="3" key="2">
    <citation type="submission" date="2025-08" db="UniProtKB">
        <authorList>
            <consortium name="RefSeq"/>
        </authorList>
    </citation>
    <scope>IDENTIFICATION</scope>
    <source>
        <tissue evidence="3">Leaf</tissue>
    </source>
</reference>
<dbReference type="GeneID" id="109722748"/>
<dbReference type="OrthoDB" id="1938940at2759"/>
<organism evidence="2 3">
    <name type="scientific">Ananas comosus</name>
    <name type="common">Pineapple</name>
    <name type="synonym">Ananas ananas</name>
    <dbReference type="NCBI Taxonomy" id="4615"/>
    <lineage>
        <taxon>Eukaryota</taxon>
        <taxon>Viridiplantae</taxon>
        <taxon>Streptophyta</taxon>
        <taxon>Embryophyta</taxon>
        <taxon>Tracheophyta</taxon>
        <taxon>Spermatophyta</taxon>
        <taxon>Magnoliopsida</taxon>
        <taxon>Liliopsida</taxon>
        <taxon>Poales</taxon>
        <taxon>Bromeliaceae</taxon>
        <taxon>Bromelioideae</taxon>
        <taxon>Ananas</taxon>
    </lineage>
</organism>
<keyword evidence="2" id="KW-1185">Reference proteome</keyword>
<dbReference type="RefSeq" id="XP_020106462.1">
    <property type="nucleotide sequence ID" value="XM_020250873.1"/>
</dbReference>